<comment type="caution">
    <text evidence="1">The sequence shown here is derived from an EMBL/GenBank/DDBJ whole genome shotgun (WGS) entry which is preliminary data.</text>
</comment>
<protein>
    <submittedName>
        <fullName evidence="1">Uncharacterized protein</fullName>
    </submittedName>
</protein>
<gene>
    <name evidence="1" type="ORF">M9H77_12748</name>
</gene>
<organism evidence="1 2">
    <name type="scientific">Catharanthus roseus</name>
    <name type="common">Madagascar periwinkle</name>
    <name type="synonym">Vinca rosea</name>
    <dbReference type="NCBI Taxonomy" id="4058"/>
    <lineage>
        <taxon>Eukaryota</taxon>
        <taxon>Viridiplantae</taxon>
        <taxon>Streptophyta</taxon>
        <taxon>Embryophyta</taxon>
        <taxon>Tracheophyta</taxon>
        <taxon>Spermatophyta</taxon>
        <taxon>Magnoliopsida</taxon>
        <taxon>eudicotyledons</taxon>
        <taxon>Gunneridae</taxon>
        <taxon>Pentapetalae</taxon>
        <taxon>asterids</taxon>
        <taxon>lamiids</taxon>
        <taxon>Gentianales</taxon>
        <taxon>Apocynaceae</taxon>
        <taxon>Rauvolfioideae</taxon>
        <taxon>Vinceae</taxon>
        <taxon>Catharanthinae</taxon>
        <taxon>Catharanthus</taxon>
    </lineage>
</organism>
<proteinExistence type="predicted"/>
<dbReference type="Proteomes" id="UP001060085">
    <property type="component" value="Linkage Group LG03"/>
</dbReference>
<keyword evidence="2" id="KW-1185">Reference proteome</keyword>
<reference evidence="2" key="1">
    <citation type="journal article" date="2023" name="Nat. Plants">
        <title>Single-cell RNA sequencing provides a high-resolution roadmap for understanding the multicellular compartmentation of specialized metabolism.</title>
        <authorList>
            <person name="Sun S."/>
            <person name="Shen X."/>
            <person name="Li Y."/>
            <person name="Li Y."/>
            <person name="Wang S."/>
            <person name="Li R."/>
            <person name="Zhang H."/>
            <person name="Shen G."/>
            <person name="Guo B."/>
            <person name="Wei J."/>
            <person name="Xu J."/>
            <person name="St-Pierre B."/>
            <person name="Chen S."/>
            <person name="Sun C."/>
        </authorList>
    </citation>
    <scope>NUCLEOTIDE SEQUENCE [LARGE SCALE GENOMIC DNA]</scope>
</reference>
<evidence type="ECO:0000313" key="1">
    <source>
        <dbReference type="EMBL" id="KAI5672384.1"/>
    </source>
</evidence>
<accession>A0ACC0BIF8</accession>
<dbReference type="EMBL" id="CM044703">
    <property type="protein sequence ID" value="KAI5672384.1"/>
    <property type="molecule type" value="Genomic_DNA"/>
</dbReference>
<evidence type="ECO:0000313" key="2">
    <source>
        <dbReference type="Proteomes" id="UP001060085"/>
    </source>
</evidence>
<sequence>MELYTLRLSLEEDKDASISRFLSGFNRNIANQLELYPYTNYEDMCHLATQIENQRMRMSFSKTNLPFSRSVVSKPQASTYKSWPKKEDTPKVAFKDHSKPKVEEKGRLITNPTRCFKCNGMVHIAINCPTKRTLISNEEFNGWIKREEDDCQDELIDKKEGNKDQEISYEAIQEGTNLVTIRALSTQVFEEEESVQRKNIFHTKCLVEGKVANIIIDSGS</sequence>
<name>A0ACC0BIF8_CATRO</name>